<feature type="domain" description="CxC1-like cysteine cluster associated with KDZ transposases" evidence="2">
    <location>
        <begin position="124"/>
        <end position="187"/>
    </location>
</feature>
<evidence type="ECO:0000313" key="4">
    <source>
        <dbReference type="Proteomes" id="UP000724874"/>
    </source>
</evidence>
<gene>
    <name evidence="3" type="ORF">CPB84DRAFT_1742262</name>
</gene>
<evidence type="ECO:0000313" key="3">
    <source>
        <dbReference type="EMBL" id="KAF8912797.1"/>
    </source>
</evidence>
<feature type="compositionally biased region" description="Polar residues" evidence="1">
    <location>
        <begin position="29"/>
        <end position="42"/>
    </location>
</feature>
<keyword evidence="4" id="KW-1185">Reference proteome</keyword>
<dbReference type="EMBL" id="JADNYJ010000002">
    <property type="protein sequence ID" value="KAF8912797.1"/>
    <property type="molecule type" value="Genomic_DNA"/>
</dbReference>
<name>A0A9P5P1I9_GYMJU</name>
<dbReference type="Proteomes" id="UP000724874">
    <property type="component" value="Unassembled WGS sequence"/>
</dbReference>
<evidence type="ECO:0000259" key="2">
    <source>
        <dbReference type="Pfam" id="PF18802"/>
    </source>
</evidence>
<evidence type="ECO:0000256" key="1">
    <source>
        <dbReference type="SAM" id="MobiDB-lite"/>
    </source>
</evidence>
<reference evidence="3" key="1">
    <citation type="submission" date="2020-11" db="EMBL/GenBank/DDBJ databases">
        <authorList>
            <consortium name="DOE Joint Genome Institute"/>
            <person name="Ahrendt S."/>
            <person name="Riley R."/>
            <person name="Andreopoulos W."/>
            <person name="LaButti K."/>
            <person name="Pangilinan J."/>
            <person name="Ruiz-duenas F.J."/>
            <person name="Barrasa J.M."/>
            <person name="Sanchez-Garcia M."/>
            <person name="Camarero S."/>
            <person name="Miyauchi S."/>
            <person name="Serrano A."/>
            <person name="Linde D."/>
            <person name="Babiker R."/>
            <person name="Drula E."/>
            <person name="Ayuso-Fernandez I."/>
            <person name="Pacheco R."/>
            <person name="Padilla G."/>
            <person name="Ferreira P."/>
            <person name="Barriuso J."/>
            <person name="Kellner H."/>
            <person name="Castanera R."/>
            <person name="Alfaro M."/>
            <person name="Ramirez L."/>
            <person name="Pisabarro A.G."/>
            <person name="Kuo A."/>
            <person name="Tritt A."/>
            <person name="Lipzen A."/>
            <person name="He G."/>
            <person name="Yan M."/>
            <person name="Ng V."/>
            <person name="Cullen D."/>
            <person name="Martin F."/>
            <person name="Rosso M.-N."/>
            <person name="Henrissat B."/>
            <person name="Hibbett D."/>
            <person name="Martinez A.T."/>
            <person name="Grigoriev I.V."/>
        </authorList>
    </citation>
    <scope>NUCLEOTIDE SEQUENCE</scope>
    <source>
        <strain evidence="3">AH 44721</strain>
    </source>
</reference>
<proteinExistence type="predicted"/>
<organism evidence="3 4">
    <name type="scientific">Gymnopilus junonius</name>
    <name type="common">Spectacular rustgill mushroom</name>
    <name type="synonym">Gymnopilus spectabilis subsp. junonius</name>
    <dbReference type="NCBI Taxonomy" id="109634"/>
    <lineage>
        <taxon>Eukaryota</taxon>
        <taxon>Fungi</taxon>
        <taxon>Dikarya</taxon>
        <taxon>Basidiomycota</taxon>
        <taxon>Agaricomycotina</taxon>
        <taxon>Agaricomycetes</taxon>
        <taxon>Agaricomycetidae</taxon>
        <taxon>Agaricales</taxon>
        <taxon>Agaricineae</taxon>
        <taxon>Hymenogastraceae</taxon>
        <taxon>Gymnopilus</taxon>
    </lineage>
</organism>
<feature type="region of interest" description="Disordered" evidence="1">
    <location>
        <begin position="1"/>
        <end position="42"/>
    </location>
</feature>
<comment type="caution">
    <text evidence="3">The sequence shown here is derived from an EMBL/GenBank/DDBJ whole genome shotgun (WGS) entry which is preliminary data.</text>
</comment>
<dbReference type="AlphaFoldDB" id="A0A9P5P1I9"/>
<dbReference type="InterPro" id="IPR041320">
    <property type="entry name" value="CxC1"/>
</dbReference>
<accession>A0A9P5P1I9</accession>
<sequence>MNPAGCSKDLDDPMSSQGPDDEWEDIEPHSNNTSPEVNPANRQDTVDKTAKMMSSAKKKCITPDQAAITLYAKWKALLPMLLELLLQYTFGTMGKPLQPLSTKLNGACSHDTVLCERKENFLTVNITYCECHNLSQTLVWHGLFPTAPEQVHMAVSINFLDFYSTLFEHSCDAVNAMATALNTFYNRQGYFLVNVKHYSSEFNRVIDIGNPSTGDWVMLLNGLTALMCQLRLGLKALTLAWLDLALAFPNLEPGQKPKIRLGLARLWPKLGLLPYTKKYCVKLEMCLRRKVMKVLIKIGTQLDVSDAHQTGCTTSSKPSQISN</sequence>
<protein>
    <recommendedName>
        <fullName evidence="2">CxC1-like cysteine cluster associated with KDZ transposases domain-containing protein</fullName>
    </recommendedName>
</protein>
<dbReference type="OrthoDB" id="3067228at2759"/>
<dbReference type="Pfam" id="PF18802">
    <property type="entry name" value="CxC1"/>
    <property type="match status" value="1"/>
</dbReference>